<dbReference type="InterPro" id="IPR011993">
    <property type="entry name" value="PH-like_dom_sf"/>
</dbReference>
<keyword evidence="1" id="KW-0597">Phosphoprotein</keyword>
<feature type="region of interest" description="Disordered" evidence="4">
    <location>
        <begin position="958"/>
        <end position="996"/>
    </location>
</feature>
<dbReference type="GO" id="GO:0032933">
    <property type="term" value="P:SREBP signaling pathway"/>
    <property type="evidence" value="ECO:0007669"/>
    <property type="project" value="TreeGrafter"/>
</dbReference>
<evidence type="ECO:0000256" key="3">
    <source>
        <dbReference type="SAM" id="Coils"/>
    </source>
</evidence>
<dbReference type="Gene3D" id="1.20.900.10">
    <property type="entry name" value="Dbl homology (DH) domain"/>
    <property type="match status" value="1"/>
</dbReference>
<feature type="domain" description="DH" evidence="5">
    <location>
        <begin position="70"/>
        <end position="257"/>
    </location>
</feature>
<feature type="region of interest" description="Disordered" evidence="4">
    <location>
        <begin position="1012"/>
        <end position="1039"/>
    </location>
</feature>
<proteinExistence type="predicted"/>
<dbReference type="CDD" id="cd00160">
    <property type="entry name" value="RhoGEF"/>
    <property type="match status" value="1"/>
</dbReference>
<keyword evidence="2" id="KW-0344">Guanine-nucleotide releasing factor</keyword>
<dbReference type="EMBL" id="CAAE01007638">
    <property type="protein sequence ID" value="CAF90580.1"/>
    <property type="molecule type" value="Genomic_DNA"/>
</dbReference>
<evidence type="ECO:0000256" key="4">
    <source>
        <dbReference type="SAM" id="MobiDB-lite"/>
    </source>
</evidence>
<dbReference type="SUPFAM" id="SSF50978">
    <property type="entry name" value="WD40 repeat-like"/>
    <property type="match status" value="1"/>
</dbReference>
<dbReference type="GO" id="GO:0005085">
    <property type="term" value="F:guanyl-nucleotide exchange factor activity"/>
    <property type="evidence" value="ECO:0007669"/>
    <property type="project" value="UniProtKB-KW"/>
</dbReference>
<keyword evidence="3" id="KW-0175">Coiled coil</keyword>
<organism evidence="6">
    <name type="scientific">Tetraodon nigroviridis</name>
    <name type="common">Spotted green pufferfish</name>
    <name type="synonym">Chelonodon nigroviridis</name>
    <dbReference type="NCBI Taxonomy" id="99883"/>
    <lineage>
        <taxon>Eukaryota</taxon>
        <taxon>Metazoa</taxon>
        <taxon>Chordata</taxon>
        <taxon>Craniata</taxon>
        <taxon>Vertebrata</taxon>
        <taxon>Euteleostomi</taxon>
        <taxon>Actinopterygii</taxon>
        <taxon>Neopterygii</taxon>
        <taxon>Teleostei</taxon>
        <taxon>Neoteleostei</taxon>
        <taxon>Acanthomorphata</taxon>
        <taxon>Eupercaria</taxon>
        <taxon>Tetraodontiformes</taxon>
        <taxon>Tetradontoidea</taxon>
        <taxon>Tetraodontidae</taxon>
        <taxon>Tetraodon</taxon>
    </lineage>
</organism>
<dbReference type="Gene3D" id="2.30.29.30">
    <property type="entry name" value="Pleckstrin-homology domain (PH domain)/Phosphotyrosine-binding domain (PTB)"/>
    <property type="match status" value="1"/>
</dbReference>
<gene>
    <name evidence="6" type="ORF">GSTENG00004915001</name>
</gene>
<dbReference type="PANTHER" id="PTHR12877">
    <property type="entry name" value="RHO GUANINE NUCLEOTIDE EXCHANGE FACTOR"/>
    <property type="match status" value="1"/>
</dbReference>
<dbReference type="InterPro" id="IPR039919">
    <property type="entry name" value="ARHGEF10/ARHGEF17"/>
</dbReference>
<dbReference type="AlphaFoldDB" id="Q4T952"/>
<evidence type="ECO:0000313" key="6">
    <source>
        <dbReference type="EMBL" id="CAF90580.1"/>
    </source>
</evidence>
<dbReference type="InterPro" id="IPR035899">
    <property type="entry name" value="DBL_dom_sf"/>
</dbReference>
<feature type="coiled-coil region" evidence="3">
    <location>
        <begin position="240"/>
        <end position="273"/>
    </location>
</feature>
<evidence type="ECO:0000256" key="1">
    <source>
        <dbReference type="ARBA" id="ARBA00022553"/>
    </source>
</evidence>
<accession>Q4T952</accession>
<dbReference type="GO" id="GO:0005829">
    <property type="term" value="C:cytosol"/>
    <property type="evidence" value="ECO:0007669"/>
    <property type="project" value="TreeGrafter"/>
</dbReference>
<dbReference type="SUPFAM" id="SSF48065">
    <property type="entry name" value="DBL homology domain (DH-domain)"/>
    <property type="match status" value="1"/>
</dbReference>
<feature type="compositionally biased region" description="Basic and acidic residues" evidence="4">
    <location>
        <begin position="970"/>
        <end position="994"/>
    </location>
</feature>
<dbReference type="GO" id="GO:0030036">
    <property type="term" value="P:actin cytoskeleton organization"/>
    <property type="evidence" value="ECO:0007669"/>
    <property type="project" value="TreeGrafter"/>
</dbReference>
<dbReference type="FunFam" id="1.20.900.10:FF:000003">
    <property type="entry name" value="Rho guanine nucleotide exchange factor 10 like"/>
    <property type="match status" value="1"/>
</dbReference>
<dbReference type="Pfam" id="PF19057">
    <property type="entry name" value="PH_19"/>
    <property type="match status" value="1"/>
</dbReference>
<dbReference type="SMART" id="SM00325">
    <property type="entry name" value="RhoGEF"/>
    <property type="match status" value="1"/>
</dbReference>
<protein>
    <submittedName>
        <fullName evidence="6">(spotted green pufferfish) hypothetical protein</fullName>
    </submittedName>
</protein>
<dbReference type="InterPro" id="IPR000219">
    <property type="entry name" value="DH_dom"/>
</dbReference>
<dbReference type="GO" id="GO:0051056">
    <property type="term" value="P:regulation of small GTPase mediated signal transduction"/>
    <property type="evidence" value="ECO:0007669"/>
    <property type="project" value="UniProtKB-ARBA"/>
</dbReference>
<dbReference type="InterPro" id="IPR036322">
    <property type="entry name" value="WD40_repeat_dom_sf"/>
</dbReference>
<evidence type="ECO:0000259" key="5">
    <source>
        <dbReference type="PROSITE" id="PS50010"/>
    </source>
</evidence>
<dbReference type="Gene3D" id="2.130.10.10">
    <property type="entry name" value="YVTN repeat-like/Quinoprotein amine dehydrogenase"/>
    <property type="match status" value="1"/>
</dbReference>
<dbReference type="GO" id="GO:0051496">
    <property type="term" value="P:positive regulation of stress fiber assembly"/>
    <property type="evidence" value="ECO:0007669"/>
    <property type="project" value="UniProtKB-ARBA"/>
</dbReference>
<evidence type="ECO:0000256" key="2">
    <source>
        <dbReference type="ARBA" id="ARBA00022658"/>
    </source>
</evidence>
<name>Q4T952_TETNG</name>
<dbReference type="PANTHER" id="PTHR12877:SF16">
    <property type="entry name" value="RHO GUANINE NUCLEOTIDE EXCHANGE FACTOR 10-LIKE PROTEIN"/>
    <property type="match status" value="1"/>
</dbReference>
<dbReference type="PROSITE" id="PS50010">
    <property type="entry name" value="DH_2"/>
    <property type="match status" value="1"/>
</dbReference>
<dbReference type="InterPro" id="IPR015943">
    <property type="entry name" value="WD40/YVTN_repeat-like_dom_sf"/>
</dbReference>
<dbReference type="Pfam" id="PF00621">
    <property type="entry name" value="RhoGEF"/>
    <property type="match status" value="1"/>
</dbReference>
<dbReference type="Pfam" id="PF19056">
    <property type="entry name" value="WD40_2"/>
    <property type="match status" value="2"/>
</dbReference>
<dbReference type="OrthoDB" id="28697at2759"/>
<comment type="caution">
    <text evidence="6">The sequence shown here is derived from an EMBL/GenBank/DDBJ whole genome shotgun (WGS) entry which is preliminary data.</text>
</comment>
<reference evidence="6" key="2">
    <citation type="submission" date="2004-02" db="EMBL/GenBank/DDBJ databases">
        <authorList>
            <consortium name="Genoscope"/>
            <consortium name="Whitehead Institute Centre for Genome Research"/>
        </authorList>
    </citation>
    <scope>NUCLEOTIDE SEQUENCE</scope>
</reference>
<sequence length="1105" mass="121667">QLVKAVSNSSWDNSETSRHTMIRKVTFLQRKERPAVKQEDEDYLKVSLSPRRPPAQLSVMPEGLSAQQLLRRLILTSILQSESSYLDSLSRILQEYQKPLLEPQTSILNHRKVHQIFYRVQEIHQCHSMFQIALASRVAEWDSSEKIGDLFVASFSKTMVFNVYSDYINNFTHSMALIKKACTSNAAFLDFLKKKQASSPDRITLYGLMVKPIQRFPQFILLLQDMLRNTPQHHGDRLPLQLALTELETLAEKLNEQKRLADQEAEIQQLTQSAGGHKLRKLLTSDQKHLIRSELLTEVVFDDKGQVLRSKERKVFLLNDTLICANVNLKDSADISSLVPAGPKYSMKWASPVAQTQVVEVGEDSLQNIQGVTVVQPYSSICRPAGTLPAAALWPHGEPEQHRSSSCVSGHVLPGPRRLYQQLEELQHDLAVVQNVSLLVRTLRGTYQVTALLVNLSLMAEVWVPDLCGGPVKNLNSVVSEDWCLALQRLIRLKEEEIQNINKCRLRLAVAASSDRSGRPVKVTVVFNTPNPLSKLCWVNHLHLAKIAQGAANCPGWESAEEPEQSKVALTFPLLSYKLSCSTVSDSEGESRWLLGGWFLRGPSQSSLIGFCRSSTSLPQGYLWVAGGGGASSQPRLEIFSLNRSSPRLVKTVATRADVLCLEYVREERGGVAAPEAQTVAPTGNIICAGLQDGSIHVYGSVDTTVQTLLVLLTPAGGPVLSLKHLRSSLFAGLANGSVAVFHQRPDECLWDVDPCRLLSLGSEPVSSLLGLEDSVWASCANQVVVIQESSLQTQAFQAHSNPSCNVKHMVRSGGGVWMAFSQGSSIHLFHTETLELLQEVNVCPRSSHLTAGSSASRIRRFRSGLDRRAQDGSRVCSAVSGVCVSRPAVGLQAAGVSGPVVGGDQPRCHRLLPRTCPGGNPEGHRWGKGMTSLNAHCGPVDVLVAASNTLTSDLLRQDYTQDEENLENDDGRRKVEPSRRGQEAPPTKAEKPSEFLLQYRLRSTRQLPGKLLSSRPEAGSTQLPPEPPEHSPEDGSIYALSEDPDVWVRGRTMEWGSEGETRRSRVTSTAVFSGGRGHCRLGRSSAGDSEKMENILLVWQLPLT</sequence>
<reference evidence="6" key="1">
    <citation type="journal article" date="2004" name="Nature">
        <title>Genome duplication in the teleost fish Tetraodon nigroviridis reveals the early vertebrate proto-karyotype.</title>
        <authorList>
            <person name="Jaillon O."/>
            <person name="Aury J.-M."/>
            <person name="Brunet F."/>
            <person name="Petit J.-L."/>
            <person name="Stange-Thomann N."/>
            <person name="Mauceli E."/>
            <person name="Bouneau L."/>
            <person name="Fischer C."/>
            <person name="Ozouf-Costaz C."/>
            <person name="Bernot A."/>
            <person name="Nicaud S."/>
            <person name="Jaffe D."/>
            <person name="Fisher S."/>
            <person name="Lutfalla G."/>
            <person name="Dossat C."/>
            <person name="Segurens B."/>
            <person name="Dasilva C."/>
            <person name="Salanoubat M."/>
            <person name="Levy M."/>
            <person name="Boudet N."/>
            <person name="Castellano S."/>
            <person name="Anthouard V."/>
            <person name="Jubin C."/>
            <person name="Castelli V."/>
            <person name="Katinka M."/>
            <person name="Vacherie B."/>
            <person name="Biemont C."/>
            <person name="Skalli Z."/>
            <person name="Cattolico L."/>
            <person name="Poulain J."/>
            <person name="De Berardinis V."/>
            <person name="Cruaud C."/>
            <person name="Duprat S."/>
            <person name="Brottier P."/>
            <person name="Coutanceau J.-P."/>
            <person name="Gouzy J."/>
            <person name="Parra G."/>
            <person name="Lardier G."/>
            <person name="Chapple C."/>
            <person name="McKernan K.J."/>
            <person name="McEwan P."/>
            <person name="Bosak S."/>
            <person name="Kellis M."/>
            <person name="Volff J.-N."/>
            <person name="Guigo R."/>
            <person name="Zody M.C."/>
            <person name="Mesirov J."/>
            <person name="Lindblad-Toh K."/>
            <person name="Birren B."/>
            <person name="Nusbaum C."/>
            <person name="Kahn D."/>
            <person name="Robinson-Rechavi M."/>
            <person name="Laudet V."/>
            <person name="Schachter V."/>
            <person name="Quetier F."/>
            <person name="Saurin W."/>
            <person name="Scarpelli C."/>
            <person name="Wincker P."/>
            <person name="Lander E.S."/>
            <person name="Weissenbach J."/>
            <person name="Roest Crollius H."/>
        </authorList>
    </citation>
    <scope>NUCLEOTIDE SEQUENCE [LARGE SCALE GENOMIC DNA]</scope>
</reference>
<dbReference type="KEGG" id="tng:GSTEN00004915G001"/>
<feature type="non-terminal residue" evidence="6">
    <location>
        <position position="1"/>
    </location>
</feature>
<feature type="non-terminal residue" evidence="6">
    <location>
        <position position="1105"/>
    </location>
</feature>